<evidence type="ECO:0000313" key="1">
    <source>
        <dbReference type="EMBL" id="GBN73403.1"/>
    </source>
</evidence>
<dbReference type="EMBL" id="BGPR01016546">
    <property type="protein sequence ID" value="GBN73403.1"/>
    <property type="molecule type" value="Genomic_DNA"/>
</dbReference>
<dbReference type="AlphaFoldDB" id="A0A4Y2RCH5"/>
<keyword evidence="2" id="KW-1185">Reference proteome</keyword>
<gene>
    <name evidence="1" type="ORF">AVEN_261738_1</name>
</gene>
<proteinExistence type="predicted"/>
<sequence length="99" mass="11966">MGNKEKEVWDTFMDVVHRVLGNTKDPLYKTILQRMLTAYEAQRCKMRLKAHFLHSHMDCFPENIGAYSEEQGERFHQDVRDIDRRYQGRWVVNRLVDYC</sequence>
<dbReference type="PANTHER" id="PTHR46114">
    <property type="entry name" value="APPLE DOMAIN-CONTAINING PROTEIN"/>
    <property type="match status" value="1"/>
</dbReference>
<name>A0A4Y2RCH5_ARAVE</name>
<dbReference type="Proteomes" id="UP000499080">
    <property type="component" value="Unassembled WGS sequence"/>
</dbReference>
<organism evidence="1 2">
    <name type="scientific">Araneus ventricosus</name>
    <name type="common">Orbweaver spider</name>
    <name type="synonym">Epeira ventricosa</name>
    <dbReference type="NCBI Taxonomy" id="182803"/>
    <lineage>
        <taxon>Eukaryota</taxon>
        <taxon>Metazoa</taxon>
        <taxon>Ecdysozoa</taxon>
        <taxon>Arthropoda</taxon>
        <taxon>Chelicerata</taxon>
        <taxon>Arachnida</taxon>
        <taxon>Araneae</taxon>
        <taxon>Araneomorphae</taxon>
        <taxon>Entelegynae</taxon>
        <taxon>Araneoidea</taxon>
        <taxon>Araneidae</taxon>
        <taxon>Araneus</taxon>
    </lineage>
</organism>
<evidence type="ECO:0000313" key="2">
    <source>
        <dbReference type="Proteomes" id="UP000499080"/>
    </source>
</evidence>
<protein>
    <submittedName>
        <fullName evidence="1">Uncharacterized protein</fullName>
    </submittedName>
</protein>
<comment type="caution">
    <text evidence="1">The sequence shown here is derived from an EMBL/GenBank/DDBJ whole genome shotgun (WGS) entry which is preliminary data.</text>
</comment>
<reference evidence="1 2" key="1">
    <citation type="journal article" date="2019" name="Sci. Rep.">
        <title>Orb-weaving spider Araneus ventricosus genome elucidates the spidroin gene catalogue.</title>
        <authorList>
            <person name="Kono N."/>
            <person name="Nakamura H."/>
            <person name="Ohtoshi R."/>
            <person name="Moran D.A.P."/>
            <person name="Shinohara A."/>
            <person name="Yoshida Y."/>
            <person name="Fujiwara M."/>
            <person name="Mori M."/>
            <person name="Tomita M."/>
            <person name="Arakawa K."/>
        </authorList>
    </citation>
    <scope>NUCLEOTIDE SEQUENCE [LARGE SCALE GENOMIC DNA]</scope>
</reference>
<dbReference type="OrthoDB" id="8063408at2759"/>
<accession>A0A4Y2RCH5</accession>
<dbReference type="PANTHER" id="PTHR46114:SF1">
    <property type="entry name" value="ZAD DOMAIN-CONTAINING PROTEIN"/>
    <property type="match status" value="1"/>
</dbReference>